<keyword evidence="2" id="KW-1133">Transmembrane helix</keyword>
<proteinExistence type="predicted"/>
<accession>A0A418XDG1</accession>
<evidence type="ECO:0000256" key="2">
    <source>
        <dbReference type="SAM" id="Phobius"/>
    </source>
</evidence>
<feature type="compositionally biased region" description="Polar residues" evidence="1">
    <location>
        <begin position="59"/>
        <end position="69"/>
    </location>
</feature>
<dbReference type="OrthoDB" id="7030833at2"/>
<dbReference type="RefSeq" id="WP_119956248.1">
    <property type="nucleotide sequence ID" value="NZ_QYUR01000006.1"/>
</dbReference>
<name>A0A418XDG1_9PSED</name>
<organism evidence="3 4">
    <name type="scientific">Pseudomonas cavernicola</name>
    <dbReference type="NCBI Taxonomy" id="2320866"/>
    <lineage>
        <taxon>Bacteria</taxon>
        <taxon>Pseudomonadati</taxon>
        <taxon>Pseudomonadota</taxon>
        <taxon>Gammaproteobacteria</taxon>
        <taxon>Pseudomonadales</taxon>
        <taxon>Pseudomonadaceae</taxon>
        <taxon>Pseudomonas</taxon>
    </lineage>
</organism>
<dbReference type="Proteomes" id="UP000284021">
    <property type="component" value="Unassembled WGS sequence"/>
</dbReference>
<keyword evidence="2" id="KW-0812">Transmembrane</keyword>
<gene>
    <name evidence="3" type="ORF">D3879_21490</name>
</gene>
<evidence type="ECO:0000256" key="1">
    <source>
        <dbReference type="SAM" id="MobiDB-lite"/>
    </source>
</evidence>
<reference evidence="3 4" key="1">
    <citation type="submission" date="2018-09" db="EMBL/GenBank/DDBJ databases">
        <authorList>
            <person name="Zhu H."/>
        </authorList>
    </citation>
    <scope>NUCLEOTIDE SEQUENCE [LARGE SCALE GENOMIC DNA]</scope>
    <source>
        <strain evidence="3 4">K1S02-6</strain>
    </source>
</reference>
<keyword evidence="4" id="KW-1185">Reference proteome</keyword>
<comment type="caution">
    <text evidence="3">The sequence shown here is derived from an EMBL/GenBank/DDBJ whole genome shotgun (WGS) entry which is preliminary data.</text>
</comment>
<dbReference type="EMBL" id="QYUR01000006">
    <property type="protein sequence ID" value="RJG10562.1"/>
    <property type="molecule type" value="Genomic_DNA"/>
</dbReference>
<protein>
    <submittedName>
        <fullName evidence="3">Uncharacterized protein</fullName>
    </submittedName>
</protein>
<evidence type="ECO:0000313" key="4">
    <source>
        <dbReference type="Proteomes" id="UP000284021"/>
    </source>
</evidence>
<dbReference type="AlphaFoldDB" id="A0A418XDG1"/>
<feature type="region of interest" description="Disordered" evidence="1">
    <location>
        <begin position="59"/>
        <end position="79"/>
    </location>
</feature>
<evidence type="ECO:0000313" key="3">
    <source>
        <dbReference type="EMBL" id="RJG10562.1"/>
    </source>
</evidence>
<keyword evidence="2" id="KW-0472">Membrane</keyword>
<sequence>MKADWDDAPHYLKASRGAGNIGKWLIAGLIGTCITGGLLHLAGVQIPFLQDSTPVAQIEQPQEGYSSLPSFEEPDPTQPTAEEMFWSSVKQQDAERKARIKQIDYNDQNYTPRTDQALRHAARHSYRPLDIDTFQST</sequence>
<feature type="transmembrane region" description="Helical" evidence="2">
    <location>
        <begin position="21"/>
        <end position="42"/>
    </location>
</feature>